<dbReference type="InterPro" id="IPR050432">
    <property type="entry name" value="FAD-linked_Oxidoreductases_BP"/>
</dbReference>
<dbReference type="OrthoDB" id="415825at2759"/>
<comment type="caution">
    <text evidence="9">The sequence shown here is derived from an EMBL/GenBank/DDBJ whole genome shotgun (WGS) entry which is preliminary data.</text>
</comment>
<dbReference type="Gene3D" id="3.40.462.10">
    <property type="entry name" value="FAD-linked oxidases, C-terminal domain"/>
    <property type="match status" value="1"/>
</dbReference>
<feature type="transmembrane region" description="Helical" evidence="7">
    <location>
        <begin position="16"/>
        <end position="35"/>
    </location>
</feature>
<evidence type="ECO:0000256" key="7">
    <source>
        <dbReference type="SAM" id="Phobius"/>
    </source>
</evidence>
<dbReference type="InterPro" id="IPR016166">
    <property type="entry name" value="FAD-bd_PCMH"/>
</dbReference>
<organism evidence="9 10">
    <name type="scientific">Coptis chinensis</name>
    <dbReference type="NCBI Taxonomy" id="261450"/>
    <lineage>
        <taxon>Eukaryota</taxon>
        <taxon>Viridiplantae</taxon>
        <taxon>Streptophyta</taxon>
        <taxon>Embryophyta</taxon>
        <taxon>Tracheophyta</taxon>
        <taxon>Spermatophyta</taxon>
        <taxon>Magnoliopsida</taxon>
        <taxon>Ranunculales</taxon>
        <taxon>Ranunculaceae</taxon>
        <taxon>Coptidoideae</taxon>
        <taxon>Coptis</taxon>
    </lineage>
</organism>
<dbReference type="GO" id="GO:0071949">
    <property type="term" value="F:FAD binding"/>
    <property type="evidence" value="ECO:0007669"/>
    <property type="project" value="InterPro"/>
</dbReference>
<dbReference type="InterPro" id="IPR016169">
    <property type="entry name" value="FAD-bd_PCMH_sub2"/>
</dbReference>
<dbReference type="InterPro" id="IPR016170">
    <property type="entry name" value="Cytok_DH_C_sf"/>
</dbReference>
<evidence type="ECO:0000313" key="9">
    <source>
        <dbReference type="EMBL" id="KAF9596889.1"/>
    </source>
</evidence>
<keyword evidence="7" id="KW-0812">Transmembrane</keyword>
<dbReference type="PANTHER" id="PTHR13878">
    <property type="entry name" value="GULONOLACTONE OXIDASE"/>
    <property type="match status" value="1"/>
</dbReference>
<gene>
    <name evidence="9" type="ORF">IFM89_013937</name>
</gene>
<protein>
    <recommendedName>
        <fullName evidence="3">cytokinin dehydrogenase</fullName>
        <ecNumber evidence="3">1.5.99.12</ecNumber>
    </recommendedName>
</protein>
<dbReference type="Proteomes" id="UP000631114">
    <property type="component" value="Unassembled WGS sequence"/>
</dbReference>
<keyword evidence="10" id="KW-1185">Reference proteome</keyword>
<evidence type="ECO:0000313" key="10">
    <source>
        <dbReference type="Proteomes" id="UP000631114"/>
    </source>
</evidence>
<accession>A0A835LMG9</accession>
<dbReference type="InterPro" id="IPR036318">
    <property type="entry name" value="FAD-bd_PCMH-like_sf"/>
</dbReference>
<comment type="cofactor">
    <cofactor evidence="1">
        <name>FAD</name>
        <dbReference type="ChEBI" id="CHEBI:57692"/>
    </cofactor>
</comment>
<evidence type="ECO:0000256" key="2">
    <source>
        <dbReference type="ARBA" id="ARBA00005466"/>
    </source>
</evidence>
<evidence type="ECO:0000256" key="5">
    <source>
        <dbReference type="ARBA" id="ARBA00022827"/>
    </source>
</evidence>
<dbReference type="AlphaFoldDB" id="A0A835LMG9"/>
<dbReference type="SUPFAM" id="SSF56176">
    <property type="entry name" value="FAD-binding/transporter-associated domain-like"/>
    <property type="match status" value="1"/>
</dbReference>
<dbReference type="GO" id="GO:0009690">
    <property type="term" value="P:cytokinin metabolic process"/>
    <property type="evidence" value="ECO:0007669"/>
    <property type="project" value="InterPro"/>
</dbReference>
<dbReference type="Gene3D" id="3.30.465.10">
    <property type="match status" value="1"/>
</dbReference>
<reference evidence="9 10" key="1">
    <citation type="submission" date="2020-10" db="EMBL/GenBank/DDBJ databases">
        <title>The Coptis chinensis genome and diversification of protoberbering-type alkaloids.</title>
        <authorList>
            <person name="Wang B."/>
            <person name="Shu S."/>
            <person name="Song C."/>
            <person name="Liu Y."/>
        </authorList>
    </citation>
    <scope>NUCLEOTIDE SEQUENCE [LARGE SCALE GENOMIC DNA]</scope>
    <source>
        <strain evidence="9">HL-2020</strain>
        <tissue evidence="9">Leaf</tissue>
    </source>
</reference>
<feature type="domain" description="FAD-binding PCMH-type" evidence="8">
    <location>
        <begin position="73"/>
        <end position="252"/>
    </location>
</feature>
<keyword evidence="4" id="KW-0285">Flavoprotein</keyword>
<dbReference type="PROSITE" id="PS51387">
    <property type="entry name" value="FAD_PCMH"/>
    <property type="match status" value="1"/>
</dbReference>
<dbReference type="PANTHER" id="PTHR13878:SF53">
    <property type="entry name" value="CYTOKININ DEHYDROGENASE 6"/>
    <property type="match status" value="1"/>
</dbReference>
<evidence type="ECO:0000256" key="6">
    <source>
        <dbReference type="ARBA" id="ARBA00023002"/>
    </source>
</evidence>
<dbReference type="InterPro" id="IPR016164">
    <property type="entry name" value="FAD-linked_Oxase-like_C"/>
</dbReference>
<evidence type="ECO:0000256" key="4">
    <source>
        <dbReference type="ARBA" id="ARBA00022630"/>
    </source>
</evidence>
<name>A0A835LMG9_9MAGN</name>
<dbReference type="Pfam" id="PF01565">
    <property type="entry name" value="FAD_binding_4"/>
    <property type="match status" value="1"/>
</dbReference>
<dbReference type="GO" id="GO:0019139">
    <property type="term" value="F:cytokinin dehydrogenase activity"/>
    <property type="evidence" value="ECO:0007669"/>
    <property type="project" value="UniProtKB-EC"/>
</dbReference>
<evidence type="ECO:0000259" key="8">
    <source>
        <dbReference type="PROSITE" id="PS51387"/>
    </source>
</evidence>
<sequence length="346" mass="38788">MSILFPILYHRHNHIIFLRFIMVTFLSCFTAMTNFCCNFPLTSSTSSLKALNLDGYLDFDSVGLAAKDFGNQYHYYPLAILHPYSVLDIATTVSYIFQMGSYSELTIAARGNGHSTQGQAQSHRGVVIKMESLLTPEPKVHSGKKFSYIDVSGGELWINVLHESLKYGLTPKSWTDYLHLSVGGTLSNAGISGQAFKHGPQISNVHQLEVVTGTGELKICSEKQNADLFHGVLGGLGQFGIITRAKIKLQPAPKMVKWIRVVYMDFFMFTKDQEHLISSKKTFDFIEGFVAINRSGLLNNWRSSFSPRYPLEASQFNSDGKILFCLEMAMYFTPSETDNNTNQVKQ</sequence>
<keyword evidence="5" id="KW-0274">FAD</keyword>
<evidence type="ECO:0000256" key="1">
    <source>
        <dbReference type="ARBA" id="ARBA00001974"/>
    </source>
</evidence>
<keyword evidence="7" id="KW-0472">Membrane</keyword>
<dbReference type="EMBL" id="JADFTS010000007">
    <property type="protein sequence ID" value="KAF9596889.1"/>
    <property type="molecule type" value="Genomic_DNA"/>
</dbReference>
<dbReference type="Pfam" id="PF09265">
    <property type="entry name" value="Cytokin-bind"/>
    <property type="match status" value="1"/>
</dbReference>
<keyword evidence="6" id="KW-0560">Oxidoreductase</keyword>
<dbReference type="InterPro" id="IPR015345">
    <property type="entry name" value="Cytokinin_DH_FAD/cytokin-bd"/>
</dbReference>
<keyword evidence="7" id="KW-1133">Transmembrane helix</keyword>
<dbReference type="InterPro" id="IPR006094">
    <property type="entry name" value="Oxid_FAD_bind_N"/>
</dbReference>
<dbReference type="SUPFAM" id="SSF55103">
    <property type="entry name" value="FAD-linked oxidases, C-terminal domain"/>
    <property type="match status" value="1"/>
</dbReference>
<proteinExistence type="inferred from homology"/>
<dbReference type="InterPro" id="IPR016167">
    <property type="entry name" value="FAD-bd_PCMH_sub1"/>
</dbReference>
<dbReference type="EC" id="1.5.99.12" evidence="3"/>
<dbReference type="Gene3D" id="3.30.43.10">
    <property type="entry name" value="Uridine Diphospho-n-acetylenolpyruvylglucosamine Reductase, domain 2"/>
    <property type="match status" value="1"/>
</dbReference>
<evidence type="ECO:0000256" key="3">
    <source>
        <dbReference type="ARBA" id="ARBA00011928"/>
    </source>
</evidence>
<comment type="similarity">
    <text evidence="2">Belongs to the oxygen-dependent FAD-linked oxidoreductase family.</text>
</comment>